<organism evidence="1 2">
    <name type="scientific">Eumeta variegata</name>
    <name type="common">Bagworm moth</name>
    <name type="synonym">Eumeta japonica</name>
    <dbReference type="NCBI Taxonomy" id="151549"/>
    <lineage>
        <taxon>Eukaryota</taxon>
        <taxon>Metazoa</taxon>
        <taxon>Ecdysozoa</taxon>
        <taxon>Arthropoda</taxon>
        <taxon>Hexapoda</taxon>
        <taxon>Insecta</taxon>
        <taxon>Pterygota</taxon>
        <taxon>Neoptera</taxon>
        <taxon>Endopterygota</taxon>
        <taxon>Lepidoptera</taxon>
        <taxon>Glossata</taxon>
        <taxon>Ditrysia</taxon>
        <taxon>Tineoidea</taxon>
        <taxon>Psychidae</taxon>
        <taxon>Oiketicinae</taxon>
        <taxon>Eumeta</taxon>
    </lineage>
</organism>
<dbReference type="Proteomes" id="UP000299102">
    <property type="component" value="Unassembled WGS sequence"/>
</dbReference>
<sequence length="225" mass="25880">MYKIYCVGAILWPTWLQHRNVLGQPIKCHTITEYGRDEIQRKRKLFRSAQYLIPSQKTDNALRTPLELRVFMDGGDHLLIDGSHIMVLPFPDFDRTEHSKAKHKAVCIYGINRGPPFIRENPSARLPIPHLYRGVRAARDADESGRLAKGARHLRPSRSNRNFMSDHIRLIFRGSVRTRFAARARPRTCPACECVRPYVTRAAARLSYGGGRARRTCRPPDKPRD</sequence>
<dbReference type="AlphaFoldDB" id="A0A4C2AEC6"/>
<evidence type="ECO:0000313" key="1">
    <source>
        <dbReference type="EMBL" id="GBP97539.1"/>
    </source>
</evidence>
<accession>A0A4C2AEC6</accession>
<protein>
    <submittedName>
        <fullName evidence="1">Uncharacterized protein</fullName>
    </submittedName>
</protein>
<comment type="caution">
    <text evidence="1">The sequence shown here is derived from an EMBL/GenBank/DDBJ whole genome shotgun (WGS) entry which is preliminary data.</text>
</comment>
<proteinExistence type="predicted"/>
<reference evidence="1 2" key="1">
    <citation type="journal article" date="2019" name="Commun. Biol.">
        <title>The bagworm genome reveals a unique fibroin gene that provides high tensile strength.</title>
        <authorList>
            <person name="Kono N."/>
            <person name="Nakamura H."/>
            <person name="Ohtoshi R."/>
            <person name="Tomita M."/>
            <person name="Numata K."/>
            <person name="Arakawa K."/>
        </authorList>
    </citation>
    <scope>NUCLEOTIDE SEQUENCE [LARGE SCALE GENOMIC DNA]</scope>
</reference>
<name>A0A4C2AEC6_EUMVA</name>
<dbReference type="EMBL" id="BGZK01002952">
    <property type="protein sequence ID" value="GBP97539.1"/>
    <property type="molecule type" value="Genomic_DNA"/>
</dbReference>
<gene>
    <name evidence="1" type="ORF">EVAR_71185_1</name>
</gene>
<keyword evidence="2" id="KW-1185">Reference proteome</keyword>
<evidence type="ECO:0000313" key="2">
    <source>
        <dbReference type="Proteomes" id="UP000299102"/>
    </source>
</evidence>